<dbReference type="GO" id="GO:0016747">
    <property type="term" value="F:acyltransferase activity, transferring groups other than amino-acyl groups"/>
    <property type="evidence" value="ECO:0007669"/>
    <property type="project" value="InterPro"/>
</dbReference>
<dbReference type="PATRIC" id="fig|1423776.4.peg.461"/>
<name>A0A0R1LTC7_9LACO</name>
<dbReference type="Proteomes" id="UP000051160">
    <property type="component" value="Unassembled WGS sequence"/>
</dbReference>
<dbReference type="OrthoDB" id="9796171at2"/>
<dbReference type="InterPro" id="IPR016181">
    <property type="entry name" value="Acyl_CoA_acyltransferase"/>
</dbReference>
<protein>
    <submittedName>
        <fullName evidence="2">GCN5-like N-acetyltransferase</fullName>
    </submittedName>
</protein>
<dbReference type="SUPFAM" id="SSF55729">
    <property type="entry name" value="Acyl-CoA N-acyltransferases (Nat)"/>
    <property type="match status" value="1"/>
</dbReference>
<sequence>MRVHTGSETWQHAAALYIRLNVFVLERGIAIEDEFDDNDEPDRVYTVVYSDDGQPAATGRFQTIDDQTMRPGRIATLKAFRGQHLGAQVIVELETYGKAHGYTKSLIHSELTAQGFYERQGYHVVSDIYEEDGVPCVNVAKDL</sequence>
<dbReference type="Pfam" id="PF13673">
    <property type="entry name" value="Acetyltransf_10"/>
    <property type="match status" value="1"/>
</dbReference>
<dbReference type="EMBL" id="AZEE01000027">
    <property type="protein sequence ID" value="KRK98720.1"/>
    <property type="molecule type" value="Genomic_DNA"/>
</dbReference>
<proteinExistence type="predicted"/>
<dbReference type="AlphaFoldDB" id="A0A0R1LTC7"/>
<evidence type="ECO:0000313" key="3">
    <source>
        <dbReference type="Proteomes" id="UP000051160"/>
    </source>
</evidence>
<feature type="domain" description="N-acetyltransferase" evidence="1">
    <location>
        <begin position="1"/>
        <end position="143"/>
    </location>
</feature>
<accession>A0A0R1LTC7</accession>
<dbReference type="STRING" id="1423776.FD04_GL000456"/>
<keyword evidence="3" id="KW-1185">Reference proteome</keyword>
<keyword evidence="2" id="KW-0808">Transferase</keyword>
<dbReference type="PROSITE" id="PS51186">
    <property type="entry name" value="GNAT"/>
    <property type="match status" value="1"/>
</dbReference>
<gene>
    <name evidence="2" type="ORF">FD04_GL000456</name>
</gene>
<dbReference type="RefSeq" id="WP_054699170.1">
    <property type="nucleotide sequence ID" value="NZ_AZEE01000027.1"/>
</dbReference>
<reference evidence="2 3" key="1">
    <citation type="journal article" date="2015" name="Genome Announc.">
        <title>Expanding the biotechnology potential of lactobacilli through comparative genomics of 213 strains and associated genera.</title>
        <authorList>
            <person name="Sun Z."/>
            <person name="Harris H.M."/>
            <person name="McCann A."/>
            <person name="Guo C."/>
            <person name="Argimon S."/>
            <person name="Zhang W."/>
            <person name="Yang X."/>
            <person name="Jeffery I.B."/>
            <person name="Cooney J.C."/>
            <person name="Kagawa T.F."/>
            <person name="Liu W."/>
            <person name="Song Y."/>
            <person name="Salvetti E."/>
            <person name="Wrobel A."/>
            <person name="Rasinkangas P."/>
            <person name="Parkhill J."/>
            <person name="Rea M.C."/>
            <person name="O'Sullivan O."/>
            <person name="Ritari J."/>
            <person name="Douillard F.P."/>
            <person name="Paul Ross R."/>
            <person name="Yang R."/>
            <person name="Briner A.E."/>
            <person name="Felis G.E."/>
            <person name="de Vos W.M."/>
            <person name="Barrangou R."/>
            <person name="Klaenhammer T.R."/>
            <person name="Caufield P.W."/>
            <person name="Cui Y."/>
            <person name="Zhang H."/>
            <person name="O'Toole P.W."/>
        </authorList>
    </citation>
    <scope>NUCLEOTIDE SEQUENCE [LARGE SCALE GENOMIC DNA]</scope>
    <source>
        <strain evidence="2 3">DSM 19909</strain>
    </source>
</reference>
<dbReference type="Gene3D" id="3.40.630.30">
    <property type="match status" value="1"/>
</dbReference>
<evidence type="ECO:0000313" key="2">
    <source>
        <dbReference type="EMBL" id="KRK98720.1"/>
    </source>
</evidence>
<comment type="caution">
    <text evidence="2">The sequence shown here is derived from an EMBL/GenBank/DDBJ whole genome shotgun (WGS) entry which is preliminary data.</text>
</comment>
<organism evidence="2 3">
    <name type="scientific">Secundilactobacillus odoratitofui DSM 19909 = JCM 15043</name>
    <dbReference type="NCBI Taxonomy" id="1423776"/>
    <lineage>
        <taxon>Bacteria</taxon>
        <taxon>Bacillati</taxon>
        <taxon>Bacillota</taxon>
        <taxon>Bacilli</taxon>
        <taxon>Lactobacillales</taxon>
        <taxon>Lactobacillaceae</taxon>
        <taxon>Secundilactobacillus</taxon>
    </lineage>
</organism>
<evidence type="ECO:0000259" key="1">
    <source>
        <dbReference type="PROSITE" id="PS51186"/>
    </source>
</evidence>
<dbReference type="InterPro" id="IPR000182">
    <property type="entry name" value="GNAT_dom"/>
</dbReference>